<feature type="region of interest" description="Disordered" evidence="1">
    <location>
        <begin position="222"/>
        <end position="249"/>
    </location>
</feature>
<dbReference type="Gene3D" id="3.90.228.10">
    <property type="match status" value="1"/>
</dbReference>
<name>A0ABQ7FPZ6_9ACTN</name>
<sequence>MAGNAAVTRVVEADRHSHSAGCLHHPGAGQVPVQRTGGDPDAITPAPAAEKKVDLNSFLGRDVPDYWKTLAWQQESEGVFASFLAQDHPVFRAIEEYARASQRLTPYTAPAGEKTRIGVITRELDDPAKVAALGPQGEAKLRRRKDEGKKNGPPPPQSREMQITAIKVVANPKLWEKYAAKRQMYRQSLSVKDGEGGFEGTGRDGSERVPWSIGQRPDLAGTAAVSMAPGPGPDHRPGPDALPPAGNVKAPASAGEAFFVHGTTPAAITGIQSGGFDLKYVSNRAKDGEPDNWGKLGKGVYMADSTSKAQTYTRCPDPQCTDFDCTDPNHPRKEMLMARGLLGQPNKARIYDKSKRADDENKLKAGRTSIYSPGLKNDPLAMGATGGNEFLFKDVSLLYPEIRIYYQT</sequence>
<proteinExistence type="predicted"/>
<reference evidence="2 3" key="1">
    <citation type="submission" date="2019-10" db="EMBL/GenBank/DDBJ databases">
        <title>Streptomyces tenebrisbrunneis sp.nov., an endogenous actinomycete isolated from of Lycium ruthenicum.</title>
        <authorList>
            <person name="Ma L."/>
        </authorList>
    </citation>
    <scope>NUCLEOTIDE SEQUENCE [LARGE SCALE GENOMIC DNA]</scope>
    <source>
        <strain evidence="2 3">TRM 66187</strain>
    </source>
</reference>
<evidence type="ECO:0000313" key="2">
    <source>
        <dbReference type="EMBL" id="KAF4410450.1"/>
    </source>
</evidence>
<dbReference type="RefSeq" id="WP_156205123.1">
    <property type="nucleotide sequence ID" value="NZ_WHPN01000076.1"/>
</dbReference>
<feature type="region of interest" description="Disordered" evidence="1">
    <location>
        <begin position="129"/>
        <end position="159"/>
    </location>
</feature>
<keyword evidence="3" id="KW-1185">Reference proteome</keyword>
<comment type="caution">
    <text evidence="2">The sequence shown here is derived from an EMBL/GenBank/DDBJ whole genome shotgun (WGS) entry which is preliminary data.</text>
</comment>
<dbReference type="SUPFAM" id="SSF56399">
    <property type="entry name" value="ADP-ribosylation"/>
    <property type="match status" value="1"/>
</dbReference>
<accession>A0ABQ7FPZ6</accession>
<gene>
    <name evidence="2" type="ORF">GCU69_03900</name>
</gene>
<evidence type="ECO:0000256" key="1">
    <source>
        <dbReference type="SAM" id="MobiDB-lite"/>
    </source>
</evidence>
<protein>
    <recommendedName>
        <fullName evidence="4">PARP catalytic domain-containing protein</fullName>
    </recommendedName>
</protein>
<evidence type="ECO:0008006" key="4">
    <source>
        <dbReference type="Google" id="ProtNLM"/>
    </source>
</evidence>
<dbReference type="EMBL" id="WHPN01000076">
    <property type="protein sequence ID" value="KAF4410450.1"/>
    <property type="molecule type" value="Genomic_DNA"/>
</dbReference>
<dbReference type="Proteomes" id="UP000621266">
    <property type="component" value="Unassembled WGS sequence"/>
</dbReference>
<organism evidence="2 3">
    <name type="scientific">Streptomyces lycii</name>
    <dbReference type="NCBI Taxonomy" id="2654337"/>
    <lineage>
        <taxon>Bacteria</taxon>
        <taxon>Bacillati</taxon>
        <taxon>Actinomycetota</taxon>
        <taxon>Actinomycetes</taxon>
        <taxon>Kitasatosporales</taxon>
        <taxon>Streptomycetaceae</taxon>
        <taxon>Streptomyces</taxon>
    </lineage>
</organism>
<evidence type="ECO:0000313" key="3">
    <source>
        <dbReference type="Proteomes" id="UP000621266"/>
    </source>
</evidence>